<feature type="compositionally biased region" description="Basic and acidic residues" evidence="1">
    <location>
        <begin position="19"/>
        <end position="41"/>
    </location>
</feature>
<protein>
    <submittedName>
        <fullName evidence="3">Uncharacterized protein LOC111143745</fullName>
    </submittedName>
</protein>
<gene>
    <name evidence="3" type="primary">LOC111143745</name>
</gene>
<evidence type="ECO:0000256" key="1">
    <source>
        <dbReference type="SAM" id="MobiDB-lite"/>
    </source>
</evidence>
<dbReference type="AlphaFoldDB" id="A0A2Y9J5Q2"/>
<dbReference type="RefSeq" id="XP_022353290.1">
    <property type="nucleotide sequence ID" value="XM_022497582.1"/>
</dbReference>
<evidence type="ECO:0000313" key="2">
    <source>
        <dbReference type="Proteomes" id="UP000248482"/>
    </source>
</evidence>
<dbReference type="GeneID" id="111143745"/>
<feature type="region of interest" description="Disordered" evidence="1">
    <location>
        <begin position="238"/>
        <end position="263"/>
    </location>
</feature>
<sequence>MGMERGELGRKVACWPGMESHRPPGQGHRDAAAPARLRRDPGLGNLSGTPQASKERKPRKCVWWRGGDPTRRFPAAHPVPTPTRGAGHVCRGPVRGEAGFPGSSAREGACLAGVRECVSEFSVLRGRRWAVPVAGFGARRVWHWGCLDARGPGCGLPIITNQGHQGAHTLGERREKVCSESKLQAPEAPGARPLPPQTRPRPRAGPASLPAPRRPTPKVEPGGLGLLISLPAAIAQSAEPGVKGPRGRRFRLSPDAAAAPPFI</sequence>
<accession>A0A2Y9J5Q2</accession>
<feature type="region of interest" description="Disordered" evidence="1">
    <location>
        <begin position="14"/>
        <end position="60"/>
    </location>
</feature>
<name>A0A2Y9J5Q2_ENHLU</name>
<feature type="compositionally biased region" description="Basic and acidic residues" evidence="1">
    <location>
        <begin position="170"/>
        <end position="179"/>
    </location>
</feature>
<reference evidence="3" key="1">
    <citation type="submission" date="2025-08" db="UniProtKB">
        <authorList>
            <consortium name="RefSeq"/>
        </authorList>
    </citation>
    <scope>IDENTIFICATION</scope>
    <source>
        <tissue evidence="3">Blood</tissue>
    </source>
</reference>
<dbReference type="KEGG" id="elk:111143745"/>
<dbReference type="OrthoDB" id="10641749at2759"/>
<evidence type="ECO:0000313" key="3">
    <source>
        <dbReference type="RefSeq" id="XP_022353290.1"/>
    </source>
</evidence>
<keyword evidence="2" id="KW-1185">Reference proteome</keyword>
<dbReference type="Proteomes" id="UP000248482">
    <property type="component" value="Unplaced"/>
</dbReference>
<feature type="region of interest" description="Disordered" evidence="1">
    <location>
        <begin position="165"/>
        <end position="224"/>
    </location>
</feature>
<organism evidence="2 3">
    <name type="scientific">Enhydra lutris kenyoni</name>
    <name type="common">northern sea otter</name>
    <dbReference type="NCBI Taxonomy" id="391180"/>
    <lineage>
        <taxon>Eukaryota</taxon>
        <taxon>Metazoa</taxon>
        <taxon>Chordata</taxon>
        <taxon>Craniata</taxon>
        <taxon>Vertebrata</taxon>
        <taxon>Euteleostomi</taxon>
        <taxon>Mammalia</taxon>
        <taxon>Eutheria</taxon>
        <taxon>Laurasiatheria</taxon>
        <taxon>Carnivora</taxon>
        <taxon>Caniformia</taxon>
        <taxon>Musteloidea</taxon>
        <taxon>Mustelidae</taxon>
        <taxon>Lutrinae</taxon>
        <taxon>Enhydra</taxon>
    </lineage>
</organism>
<proteinExistence type="predicted"/>